<comment type="similarity">
    <text evidence="1">Belongs to the myoviridae tail sheath protein family.</text>
</comment>
<evidence type="ECO:0000313" key="4">
    <source>
        <dbReference type="EMBL" id="OBQ52118.1"/>
    </source>
</evidence>
<dbReference type="Pfam" id="PF04984">
    <property type="entry name" value="Phage_sheath_1"/>
    <property type="match status" value="1"/>
</dbReference>
<evidence type="ECO:0000313" key="5">
    <source>
        <dbReference type="Proteomes" id="UP000091979"/>
    </source>
</evidence>
<gene>
    <name evidence="4" type="ORF">SP90_08025</name>
</gene>
<dbReference type="InterPro" id="IPR020287">
    <property type="entry name" value="Tail_sheath_C"/>
</dbReference>
<dbReference type="PANTHER" id="PTHR35861:SF1">
    <property type="entry name" value="PHAGE TAIL SHEATH PROTEIN"/>
    <property type="match status" value="1"/>
</dbReference>
<dbReference type="Pfam" id="PF17482">
    <property type="entry name" value="Phage_sheath_1C"/>
    <property type="match status" value="1"/>
</dbReference>
<feature type="domain" description="Tail sheath protein C-terminal" evidence="3">
    <location>
        <begin position="291"/>
        <end position="391"/>
    </location>
</feature>
<dbReference type="InterPro" id="IPR035089">
    <property type="entry name" value="Phage_sheath_subtilisin"/>
</dbReference>
<dbReference type="Proteomes" id="UP000091979">
    <property type="component" value="Unassembled WGS sequence"/>
</dbReference>
<protein>
    <submittedName>
        <fullName evidence="4">Tail protein</fullName>
    </submittedName>
</protein>
<proteinExistence type="inferred from homology"/>
<evidence type="ECO:0000259" key="2">
    <source>
        <dbReference type="Pfam" id="PF04984"/>
    </source>
</evidence>
<feature type="domain" description="Tail sheath protein subtilisin-like" evidence="2">
    <location>
        <begin position="122"/>
        <end position="288"/>
    </location>
</feature>
<dbReference type="STRING" id="1560234.SP90_08025"/>
<dbReference type="PATRIC" id="fig|1560234.3.peg.423"/>
<dbReference type="InterPro" id="IPR052042">
    <property type="entry name" value="Tail_sheath_structural"/>
</dbReference>
<sequence>MSTDFLHGVEFVEIDEGGRPVKVVRSSVIGIVGTAPDADETAFPLDTPVLIYGSPRKAALLDTKGNAVGTLPNAMDAIFDQHHGLVVVVRVAEGDNEAATMTNVVGGTSNDGLKGVHALLGAKSKCAVKPKILIAPGFTHQRVEDPDNSGQFLKNAVAAELETIAEKLNAIAIKDGCNTNSEAAMQDAKLFGSARTYIVDPFVTVFRKGAYVDEPASARVAGVIARTDAEKGFWWSPSNKQILGISGVARPIPFEMGDTASEANVLNENKIATIICEDGYRLWGNRTTSGDARWAFLVVRRIADMINESIQQAHLWAVDRPVGRIYFEAVQESVNQFLRTLEQKGAILGGKCWVDEEINSSSEIEQGHTYFDFDFTPAYTAERVTFRSRMTNGYVQEVFK</sequence>
<dbReference type="Gene3D" id="3.40.50.11780">
    <property type="match status" value="1"/>
</dbReference>
<dbReference type="AlphaFoldDB" id="A0A1B7XDJ6"/>
<evidence type="ECO:0000256" key="1">
    <source>
        <dbReference type="ARBA" id="ARBA00008005"/>
    </source>
</evidence>
<reference evidence="4 5" key="1">
    <citation type="submission" date="2015-01" db="EMBL/GenBank/DDBJ databases">
        <title>Desulfovibrio sp. JC271 draft genome sequence.</title>
        <authorList>
            <person name="Shivani Y."/>
            <person name="Subhash Y."/>
            <person name="Sasikala C."/>
            <person name="Ramana C.V."/>
        </authorList>
    </citation>
    <scope>NUCLEOTIDE SEQUENCE [LARGE SCALE GENOMIC DNA]</scope>
    <source>
        <strain evidence="4 5">JC271</strain>
    </source>
</reference>
<organism evidence="4 5">
    <name type="scientific">Halodesulfovibrio spirochaetisodalis</name>
    <dbReference type="NCBI Taxonomy" id="1560234"/>
    <lineage>
        <taxon>Bacteria</taxon>
        <taxon>Pseudomonadati</taxon>
        <taxon>Thermodesulfobacteriota</taxon>
        <taxon>Desulfovibrionia</taxon>
        <taxon>Desulfovibrionales</taxon>
        <taxon>Desulfovibrionaceae</taxon>
        <taxon>Halodesulfovibrio</taxon>
    </lineage>
</organism>
<keyword evidence="5" id="KW-1185">Reference proteome</keyword>
<dbReference type="PANTHER" id="PTHR35861">
    <property type="match status" value="1"/>
</dbReference>
<name>A0A1B7XDJ6_9BACT</name>
<dbReference type="EMBL" id="JXMS01000011">
    <property type="protein sequence ID" value="OBQ52118.1"/>
    <property type="molecule type" value="Genomic_DNA"/>
</dbReference>
<dbReference type="OrthoDB" id="9767864at2"/>
<evidence type="ECO:0000259" key="3">
    <source>
        <dbReference type="Pfam" id="PF17482"/>
    </source>
</evidence>
<dbReference type="RefSeq" id="WP_066854476.1">
    <property type="nucleotide sequence ID" value="NZ_JXMS01000011.1"/>
</dbReference>
<accession>A0A1B7XDJ6</accession>
<comment type="caution">
    <text evidence="4">The sequence shown here is derived from an EMBL/GenBank/DDBJ whole genome shotgun (WGS) entry which is preliminary data.</text>
</comment>